<keyword evidence="5" id="KW-0804">Transcription</keyword>
<accession>A0ABU2F3X7</accession>
<sequence>MGDEILIVDDDETLRQLLTHRLESAGYTVRVCEDGQAAADLLDTEYEPALAICDVMMPRLDGTRLVRMIRGGELAVRSDLPIVMLTSRGQEEHVLEGFDSGADDYVTKPFRAQELLARVRRYATA</sequence>
<protein>
    <submittedName>
        <fullName evidence="8">Response regulator</fullName>
    </submittedName>
</protein>
<evidence type="ECO:0000256" key="6">
    <source>
        <dbReference type="PROSITE-ProRule" id="PRU00169"/>
    </source>
</evidence>
<dbReference type="PROSITE" id="PS50110">
    <property type="entry name" value="RESPONSE_REGULATORY"/>
    <property type="match status" value="1"/>
</dbReference>
<dbReference type="Gene3D" id="3.40.50.2300">
    <property type="match status" value="1"/>
</dbReference>
<dbReference type="InterPro" id="IPR011006">
    <property type="entry name" value="CheY-like_superfamily"/>
</dbReference>
<dbReference type="Pfam" id="PF00072">
    <property type="entry name" value="Response_reg"/>
    <property type="match status" value="1"/>
</dbReference>
<evidence type="ECO:0000256" key="4">
    <source>
        <dbReference type="ARBA" id="ARBA00023125"/>
    </source>
</evidence>
<dbReference type="CDD" id="cd17574">
    <property type="entry name" value="REC_OmpR"/>
    <property type="match status" value="1"/>
</dbReference>
<dbReference type="SMART" id="SM00448">
    <property type="entry name" value="REC"/>
    <property type="match status" value="1"/>
</dbReference>
<evidence type="ECO:0000259" key="7">
    <source>
        <dbReference type="PROSITE" id="PS50110"/>
    </source>
</evidence>
<dbReference type="EMBL" id="JAMQCP010000003">
    <property type="protein sequence ID" value="MDS0255269.1"/>
    <property type="molecule type" value="Genomic_DNA"/>
</dbReference>
<evidence type="ECO:0000256" key="3">
    <source>
        <dbReference type="ARBA" id="ARBA00023015"/>
    </source>
</evidence>
<reference evidence="8 9" key="1">
    <citation type="submission" date="2022-06" db="EMBL/GenBank/DDBJ databases">
        <title>Haloarcula sp. a new haloarchaeum isolate from saline soil.</title>
        <authorList>
            <person name="Strakova D."/>
            <person name="Galisteo C."/>
            <person name="Sanchez-Porro C."/>
            <person name="Ventosa A."/>
        </authorList>
    </citation>
    <scope>NUCLEOTIDE SEQUENCE [LARGE SCALE GENOMIC DNA]</scope>
    <source>
        <strain evidence="8 9">JCM 15760</strain>
    </source>
</reference>
<keyword evidence="4" id="KW-0238">DNA-binding</keyword>
<dbReference type="PANTHER" id="PTHR48111">
    <property type="entry name" value="REGULATOR OF RPOS"/>
    <property type="match status" value="1"/>
</dbReference>
<evidence type="ECO:0000313" key="9">
    <source>
        <dbReference type="Proteomes" id="UP001248536"/>
    </source>
</evidence>
<keyword evidence="2" id="KW-0902">Two-component regulatory system</keyword>
<feature type="modified residue" description="4-aspartylphosphate" evidence="6">
    <location>
        <position position="54"/>
    </location>
</feature>
<proteinExistence type="predicted"/>
<name>A0ABU2F3X7_HALAR</name>
<dbReference type="RefSeq" id="WP_005533189.1">
    <property type="nucleotide sequence ID" value="NZ_BAABDY010000002.1"/>
</dbReference>
<organism evidence="8 9">
    <name type="scientific">Haloarcula argentinensis</name>
    <dbReference type="NCBI Taxonomy" id="43776"/>
    <lineage>
        <taxon>Archaea</taxon>
        <taxon>Methanobacteriati</taxon>
        <taxon>Methanobacteriota</taxon>
        <taxon>Stenosarchaea group</taxon>
        <taxon>Halobacteria</taxon>
        <taxon>Halobacteriales</taxon>
        <taxon>Haloarculaceae</taxon>
        <taxon>Haloarcula</taxon>
    </lineage>
</organism>
<comment type="caution">
    <text evidence="8">The sequence shown here is derived from an EMBL/GenBank/DDBJ whole genome shotgun (WGS) entry which is preliminary data.</text>
</comment>
<feature type="domain" description="Response regulatory" evidence="7">
    <location>
        <begin position="4"/>
        <end position="123"/>
    </location>
</feature>
<dbReference type="SUPFAM" id="SSF52172">
    <property type="entry name" value="CheY-like"/>
    <property type="match status" value="1"/>
</dbReference>
<gene>
    <name evidence="8" type="ORF">NC662_16265</name>
</gene>
<keyword evidence="1 6" id="KW-0597">Phosphoprotein</keyword>
<dbReference type="Proteomes" id="UP001248536">
    <property type="component" value="Unassembled WGS sequence"/>
</dbReference>
<evidence type="ECO:0000256" key="1">
    <source>
        <dbReference type="ARBA" id="ARBA00022553"/>
    </source>
</evidence>
<evidence type="ECO:0000256" key="5">
    <source>
        <dbReference type="ARBA" id="ARBA00023163"/>
    </source>
</evidence>
<keyword evidence="3" id="KW-0805">Transcription regulation</keyword>
<evidence type="ECO:0000256" key="2">
    <source>
        <dbReference type="ARBA" id="ARBA00023012"/>
    </source>
</evidence>
<dbReference type="InterPro" id="IPR039420">
    <property type="entry name" value="WalR-like"/>
</dbReference>
<evidence type="ECO:0000313" key="8">
    <source>
        <dbReference type="EMBL" id="MDS0255269.1"/>
    </source>
</evidence>
<dbReference type="PANTHER" id="PTHR48111:SF1">
    <property type="entry name" value="TWO-COMPONENT RESPONSE REGULATOR ORR33"/>
    <property type="match status" value="1"/>
</dbReference>
<dbReference type="InterPro" id="IPR001789">
    <property type="entry name" value="Sig_transdc_resp-reg_receiver"/>
</dbReference>
<keyword evidence="9" id="KW-1185">Reference proteome</keyword>